<dbReference type="Pfam" id="PF00004">
    <property type="entry name" value="AAA"/>
    <property type="match status" value="1"/>
</dbReference>
<dbReference type="GO" id="GO:0005524">
    <property type="term" value="F:ATP binding"/>
    <property type="evidence" value="ECO:0007669"/>
    <property type="project" value="InterPro"/>
</dbReference>
<dbReference type="Gene3D" id="3.40.50.300">
    <property type="entry name" value="P-loop containing nucleotide triphosphate hydrolases"/>
    <property type="match status" value="1"/>
</dbReference>
<keyword evidence="3" id="KW-1185">Reference proteome</keyword>
<gene>
    <name evidence="2" type="ORF">FA707_04545</name>
</gene>
<evidence type="ECO:0000313" key="2">
    <source>
        <dbReference type="EMBL" id="QCI86276.1"/>
    </source>
</evidence>
<dbReference type="EMBL" id="CP039712">
    <property type="protein sequence ID" value="QCI86276.1"/>
    <property type="molecule type" value="Genomic_DNA"/>
</dbReference>
<evidence type="ECO:0000313" key="3">
    <source>
        <dbReference type="Proteomes" id="UP000298615"/>
    </source>
</evidence>
<sequence length="177" mass="20755">MKIAILGYSGSGKSTLARAIAEKINVPVLHLDTVHFVEDWQERDRIEANTIIKQFMAQKSWVIDGNYTKFFKEERIEKADSVIILAFSRWACLRRVIKRYFNYRKSSRPDMAEGCEEKIDGAFLWWILYKGRKAQPLAELKKIQAKYPDKTIIIRNQKELDAYYQAHELNHITTKNA</sequence>
<dbReference type="PANTHER" id="PTHR37816:SF3">
    <property type="entry name" value="MODULATES DNA TOPOLOGY"/>
    <property type="match status" value="1"/>
</dbReference>
<dbReference type="InterPro" id="IPR052922">
    <property type="entry name" value="Cytidylate_Kinase-2"/>
</dbReference>
<dbReference type="InterPro" id="IPR003959">
    <property type="entry name" value="ATPase_AAA_core"/>
</dbReference>
<dbReference type="RefSeq" id="WP_136953110.1">
    <property type="nucleotide sequence ID" value="NZ_CP039712.1"/>
</dbReference>
<protein>
    <submittedName>
        <fullName evidence="2">AAA family ATPase</fullName>
    </submittedName>
</protein>
<organism evidence="2 3">
    <name type="scientific">Vagococcus zengguangii</name>
    <dbReference type="NCBI Taxonomy" id="2571750"/>
    <lineage>
        <taxon>Bacteria</taxon>
        <taxon>Bacillati</taxon>
        <taxon>Bacillota</taxon>
        <taxon>Bacilli</taxon>
        <taxon>Lactobacillales</taxon>
        <taxon>Enterococcaceae</taxon>
        <taxon>Vagococcus</taxon>
    </lineage>
</organism>
<evidence type="ECO:0000259" key="1">
    <source>
        <dbReference type="Pfam" id="PF00004"/>
    </source>
</evidence>
<dbReference type="AlphaFoldDB" id="A0A4D7CWA2"/>
<dbReference type="KEGG" id="vao:FA707_04545"/>
<dbReference type="GO" id="GO:0016887">
    <property type="term" value="F:ATP hydrolysis activity"/>
    <property type="evidence" value="ECO:0007669"/>
    <property type="project" value="InterPro"/>
</dbReference>
<name>A0A4D7CWA2_9ENTE</name>
<reference evidence="2 3" key="1">
    <citation type="submission" date="2019-04" db="EMBL/GenBank/DDBJ databases">
        <title>Vagococcus sp. nov., isolated from faeces of yaks (Bos grunniens).</title>
        <authorList>
            <person name="Ge Y."/>
        </authorList>
    </citation>
    <scope>NUCLEOTIDE SEQUENCE [LARGE SCALE GENOMIC DNA]</scope>
    <source>
        <strain evidence="2 3">MN-17</strain>
    </source>
</reference>
<dbReference type="PANTHER" id="PTHR37816">
    <property type="entry name" value="YALI0E33011P"/>
    <property type="match status" value="1"/>
</dbReference>
<dbReference type="Proteomes" id="UP000298615">
    <property type="component" value="Chromosome"/>
</dbReference>
<dbReference type="InterPro" id="IPR027417">
    <property type="entry name" value="P-loop_NTPase"/>
</dbReference>
<accession>A0A4D7CWA2</accession>
<dbReference type="SUPFAM" id="SSF52540">
    <property type="entry name" value="P-loop containing nucleoside triphosphate hydrolases"/>
    <property type="match status" value="1"/>
</dbReference>
<feature type="domain" description="ATPase AAA-type core" evidence="1">
    <location>
        <begin position="5"/>
        <end position="56"/>
    </location>
</feature>
<proteinExistence type="predicted"/>